<feature type="region of interest" description="Disordered" evidence="2">
    <location>
        <begin position="883"/>
        <end position="908"/>
    </location>
</feature>
<name>A0A836IJY8_9TRYP</name>
<feature type="region of interest" description="Disordered" evidence="2">
    <location>
        <begin position="18"/>
        <end position="41"/>
    </location>
</feature>
<sequence>MWGFLNNVRESLRHVVAPPPTANHARSAAAATTSTPPTTNVEEKGLEQTLDQLTAGVFRVWHKLDQTATKLFTQALDSAAPLREDATPKLFSLTADACASLPDEDLLELLVDAVSQTSDCARQALDEANFLLSLGVEEQIAHTTDYLGCYKWWDHTVNRRLLVCQNLMKDRFTDAATTTPAHVETVRTVYERIEKIRHSSTAPMAAVAARGRLLEDERYDLLKSFPSTYPANDKVQPRDVGVSAVASASSALNDHLTAPLTPACDTDSEKSVVPTVPHLDSAHTEKPSSVSLSSTTSPEPNTHSNAAPSLGNRSTPSFLEPPHPLPAFSEQLHLAEEQARLERIAEEERLAREAAAEEQARLERIAEEERLAREAAAEEQARLERIAEEQARLERIAEEERLAREAAAEEQARLERIAAEEQARLERIAAEEQARLERIAAEEQARLERIAEEERLAREAAAEEQARLERIAEEERVAREAAAEEQARLERIAEEERLAREAAAEEQARLERIAEEERLAREAAAEEQARLERIAEEERLAREAAEEEQARLERIAEEERLAREAAQEEQARLERIAAEEQARLERIAAEERLAREAAAEEQARLERIAEEERLAREAAAEEQARLERIAEEERVARDAAAEEQARLERIAEEERLAREAAAEEQARLERIAEEGVERAKISRNAQEAWAIMYGDFVLAAHLIASAAPNTARSHGATGHRAPAVNGDDGWGDDDDFEEVNMDACRLHVNSSEHRLSWSGTSPSNSSCLPHATPHAETTPLAQRNVGMVPKKRTPPSTPLPRAGERAVTETPTANQGRRSGGMSLRKKSPLARAAPAVATPVSALSSCASPGNRGTVSSPYSAVLNPTAGAVGSPRAYQQMVLTTPSSAAKQSRRSVRLEEGDNWDDDW</sequence>
<feature type="compositionally biased region" description="Polar residues" evidence="2">
    <location>
        <begin position="298"/>
        <end position="317"/>
    </location>
</feature>
<dbReference type="OrthoDB" id="267976at2759"/>
<feature type="region of interest" description="Disordered" evidence="2">
    <location>
        <begin position="787"/>
        <end position="862"/>
    </location>
</feature>
<feature type="compositionally biased region" description="Low complexity" evidence="2">
    <location>
        <begin position="22"/>
        <end position="40"/>
    </location>
</feature>
<protein>
    <recommendedName>
        <fullName evidence="5">Membrane associated protein-like protein</fullName>
    </recommendedName>
</protein>
<feature type="compositionally biased region" description="Polar residues" evidence="2">
    <location>
        <begin position="757"/>
        <end position="767"/>
    </location>
</feature>
<evidence type="ECO:0000313" key="4">
    <source>
        <dbReference type="Proteomes" id="UP000674318"/>
    </source>
</evidence>
<feature type="coiled-coil region" evidence="1">
    <location>
        <begin position="334"/>
        <end position="674"/>
    </location>
</feature>
<gene>
    <name evidence="3" type="ORF">JKF63_02589</name>
</gene>
<feature type="compositionally biased region" description="Polar residues" evidence="2">
    <location>
        <begin position="842"/>
        <end position="860"/>
    </location>
</feature>
<accession>A0A836IJY8</accession>
<evidence type="ECO:0000256" key="2">
    <source>
        <dbReference type="SAM" id="MobiDB-lite"/>
    </source>
</evidence>
<dbReference type="PANTHER" id="PTHR38758">
    <property type="entry name" value="PUTATIVE-RELATED"/>
    <property type="match status" value="1"/>
</dbReference>
<dbReference type="KEGG" id="phet:94288691"/>
<evidence type="ECO:0008006" key="5">
    <source>
        <dbReference type="Google" id="ProtNLM"/>
    </source>
</evidence>
<feature type="compositionally biased region" description="Low complexity" evidence="2">
    <location>
        <begin position="288"/>
        <end position="297"/>
    </location>
</feature>
<keyword evidence="4" id="KW-1185">Reference proteome</keyword>
<dbReference type="AlphaFoldDB" id="A0A836IJY8"/>
<dbReference type="Proteomes" id="UP000674318">
    <property type="component" value="Chromosome 32"/>
</dbReference>
<reference evidence="3 4" key="1">
    <citation type="submission" date="2021-02" db="EMBL/GenBank/DDBJ databases">
        <title>Porcisia hertigi Genome sequencing and assembly.</title>
        <authorList>
            <person name="Almutairi H."/>
            <person name="Gatherer D."/>
        </authorList>
    </citation>
    <scope>NUCLEOTIDE SEQUENCE [LARGE SCALE GENOMIC DNA]</scope>
    <source>
        <strain evidence="3 4">C119</strain>
    </source>
</reference>
<dbReference type="EMBL" id="JAFJZO010000032">
    <property type="protein sequence ID" value="KAG5496288.1"/>
    <property type="molecule type" value="Genomic_DNA"/>
</dbReference>
<comment type="caution">
    <text evidence="3">The sequence shown here is derived from an EMBL/GenBank/DDBJ whole genome shotgun (WGS) entry which is preliminary data.</text>
</comment>
<dbReference type="GeneID" id="94288691"/>
<keyword evidence="1" id="KW-0175">Coiled coil</keyword>
<dbReference type="PANTHER" id="PTHR38758:SF1">
    <property type="entry name" value="PROTEIN, PUTATIVE-RELATED"/>
    <property type="match status" value="1"/>
</dbReference>
<organism evidence="3 4">
    <name type="scientific">Porcisia hertigi</name>
    <dbReference type="NCBI Taxonomy" id="2761500"/>
    <lineage>
        <taxon>Eukaryota</taxon>
        <taxon>Discoba</taxon>
        <taxon>Euglenozoa</taxon>
        <taxon>Kinetoplastea</taxon>
        <taxon>Metakinetoplastina</taxon>
        <taxon>Trypanosomatida</taxon>
        <taxon>Trypanosomatidae</taxon>
        <taxon>Leishmaniinae</taxon>
        <taxon>Porcisia</taxon>
    </lineage>
</organism>
<evidence type="ECO:0000256" key="1">
    <source>
        <dbReference type="SAM" id="Coils"/>
    </source>
</evidence>
<feature type="region of interest" description="Disordered" evidence="2">
    <location>
        <begin position="260"/>
        <end position="326"/>
    </location>
</feature>
<dbReference type="RefSeq" id="XP_067754771.1">
    <property type="nucleotide sequence ID" value="XM_067898614.1"/>
</dbReference>
<proteinExistence type="predicted"/>
<feature type="region of interest" description="Disordered" evidence="2">
    <location>
        <begin position="754"/>
        <end position="774"/>
    </location>
</feature>
<evidence type="ECO:0000313" key="3">
    <source>
        <dbReference type="EMBL" id="KAG5496288.1"/>
    </source>
</evidence>